<dbReference type="Proteomes" id="UP001056436">
    <property type="component" value="Unassembled WGS sequence"/>
</dbReference>
<organism evidence="2 3">
    <name type="scientific">Colletotrichum abscissum</name>
    <dbReference type="NCBI Taxonomy" id="1671311"/>
    <lineage>
        <taxon>Eukaryota</taxon>
        <taxon>Fungi</taxon>
        <taxon>Dikarya</taxon>
        <taxon>Ascomycota</taxon>
        <taxon>Pezizomycotina</taxon>
        <taxon>Sordariomycetes</taxon>
        <taxon>Hypocreomycetidae</taxon>
        <taxon>Glomerellales</taxon>
        <taxon>Glomerellaceae</taxon>
        <taxon>Colletotrichum</taxon>
        <taxon>Colletotrichum acutatum species complex</taxon>
    </lineage>
</organism>
<comment type="caution">
    <text evidence="2">The sequence shown here is derived from an EMBL/GenBank/DDBJ whole genome shotgun (WGS) entry which is preliminary data.</text>
</comment>
<dbReference type="EMBL" id="SDAQ01000004">
    <property type="protein sequence ID" value="KAI3558404.1"/>
    <property type="molecule type" value="Genomic_DNA"/>
</dbReference>
<evidence type="ECO:0000256" key="1">
    <source>
        <dbReference type="SAM" id="MobiDB-lite"/>
    </source>
</evidence>
<reference evidence="2" key="1">
    <citation type="submission" date="2019-01" db="EMBL/GenBank/DDBJ databases">
        <title>Colletotrichum abscissum LGMF1257.</title>
        <authorList>
            <person name="Baroncelli R."/>
        </authorList>
    </citation>
    <scope>NUCLEOTIDE SEQUENCE</scope>
    <source>
        <strain evidence="2">Ca142</strain>
    </source>
</reference>
<keyword evidence="3" id="KW-1185">Reference proteome</keyword>
<evidence type="ECO:0000313" key="3">
    <source>
        <dbReference type="Proteomes" id="UP001056436"/>
    </source>
</evidence>
<accession>A0A9P9XQW3</accession>
<evidence type="ECO:0000313" key="2">
    <source>
        <dbReference type="EMBL" id="KAI3558404.1"/>
    </source>
</evidence>
<name>A0A9P9XQW3_9PEZI</name>
<dbReference type="AlphaFoldDB" id="A0A9P9XQW3"/>
<sequence length="56" mass="5772">MQGYVSLVGPLHAVQLLRAAILVTSAPSSASSSFTPNKSRFQRDGSKVLPSSPAAS</sequence>
<feature type="region of interest" description="Disordered" evidence="1">
    <location>
        <begin position="26"/>
        <end position="56"/>
    </location>
</feature>
<gene>
    <name evidence="2" type="ORF">CABS02_01551</name>
</gene>
<proteinExistence type="predicted"/>
<protein>
    <submittedName>
        <fullName evidence="2">Uncharacterized protein</fullName>
    </submittedName>
</protein>